<dbReference type="EMBL" id="QXUF01000054">
    <property type="protein sequence ID" value="RIN00515.1"/>
    <property type="molecule type" value="Genomic_DNA"/>
</dbReference>
<protein>
    <submittedName>
        <fullName evidence="2">Sugar phosphate isomerase/epimerase</fullName>
    </submittedName>
</protein>
<dbReference type="Gene3D" id="3.20.20.150">
    <property type="entry name" value="Divalent-metal-dependent TIM barrel enzymes"/>
    <property type="match status" value="1"/>
</dbReference>
<feature type="domain" description="Xylose isomerase-like TIM barrel" evidence="1">
    <location>
        <begin position="22"/>
        <end position="245"/>
    </location>
</feature>
<dbReference type="AlphaFoldDB" id="A0A418IF04"/>
<dbReference type="GO" id="GO:0016853">
    <property type="term" value="F:isomerase activity"/>
    <property type="evidence" value="ECO:0007669"/>
    <property type="project" value="UniProtKB-KW"/>
</dbReference>
<comment type="caution">
    <text evidence="2">The sequence shown here is derived from an EMBL/GenBank/DDBJ whole genome shotgun (WGS) entry which is preliminary data.</text>
</comment>
<accession>A0A418IF04</accession>
<reference evidence="2 3" key="1">
    <citation type="journal article" date="2016" name="Front. Microbiol.">
        <title>Comprehensive Phylogenetic Analysis of Bovine Non-aureus Staphylococci Species Based on Whole-Genome Sequencing.</title>
        <authorList>
            <person name="Naushad S."/>
            <person name="Barkema H.W."/>
            <person name="Luby C."/>
            <person name="Condas L.A."/>
            <person name="Nobrega D.B."/>
            <person name="Carson D.A."/>
            <person name="De Buck J."/>
        </authorList>
    </citation>
    <scope>NUCLEOTIDE SEQUENCE [LARGE SCALE GENOMIC DNA]</scope>
    <source>
        <strain evidence="2 3">SNUC 4554</strain>
    </source>
</reference>
<dbReference type="OrthoDB" id="9815124at2"/>
<dbReference type="PANTHER" id="PTHR12110">
    <property type="entry name" value="HYDROXYPYRUVATE ISOMERASE"/>
    <property type="match status" value="1"/>
</dbReference>
<dbReference type="RefSeq" id="WP_119585647.1">
    <property type="nucleotide sequence ID" value="NZ_JAWVBI010000001.1"/>
</dbReference>
<gene>
    <name evidence="2" type="ORF">BU112_08480</name>
</gene>
<dbReference type="Pfam" id="PF01261">
    <property type="entry name" value="AP_endonuc_2"/>
    <property type="match status" value="1"/>
</dbReference>
<organism evidence="2 3">
    <name type="scientific">Staphylococcus shinii</name>
    <dbReference type="NCBI Taxonomy" id="2912228"/>
    <lineage>
        <taxon>Bacteria</taxon>
        <taxon>Bacillati</taxon>
        <taxon>Bacillota</taxon>
        <taxon>Bacilli</taxon>
        <taxon>Bacillales</taxon>
        <taxon>Staphylococcaceae</taxon>
        <taxon>Staphylococcus</taxon>
    </lineage>
</organism>
<keyword evidence="2" id="KW-0413">Isomerase</keyword>
<sequence length="296" mass="33680">MLNNIAISGFSDEISSDLDTQLQKVSELGMRYISLRGIDDENIGDYTVEKIKNYVIPKLNEWNISVSSIGSPIGKIYVQDEEAFEKQLVVLKNMCEIANALSCKYIRIFSFYIPKEQDFDDYQHLVIKKLKAFAKIAKQYNVILLHENEKDIFGDIARRCKVILDEVGSDHFKAIFDFANFVQCGEDTQACYELLEPDIEYIHIKDAVYKDSINVVCGTGDGQIESILKQAINHGYKGFLTLEPHLVVFDAIKDLEIEHSTETIQNTAAKDGAEGYQIQYEALLEILKNIENKENV</sequence>
<evidence type="ECO:0000313" key="2">
    <source>
        <dbReference type="EMBL" id="RIN00515.1"/>
    </source>
</evidence>
<dbReference type="PANTHER" id="PTHR12110:SF53">
    <property type="entry name" value="BLR5974 PROTEIN"/>
    <property type="match status" value="1"/>
</dbReference>
<dbReference type="Proteomes" id="UP000286317">
    <property type="component" value="Unassembled WGS sequence"/>
</dbReference>
<dbReference type="SUPFAM" id="SSF51658">
    <property type="entry name" value="Xylose isomerase-like"/>
    <property type="match status" value="1"/>
</dbReference>
<evidence type="ECO:0000313" key="3">
    <source>
        <dbReference type="Proteomes" id="UP000286317"/>
    </source>
</evidence>
<proteinExistence type="predicted"/>
<evidence type="ECO:0000259" key="1">
    <source>
        <dbReference type="Pfam" id="PF01261"/>
    </source>
</evidence>
<name>A0A418IF04_9STAP</name>
<keyword evidence="3" id="KW-1185">Reference proteome</keyword>
<dbReference type="InterPro" id="IPR036237">
    <property type="entry name" value="Xyl_isomerase-like_sf"/>
</dbReference>
<dbReference type="InterPro" id="IPR050312">
    <property type="entry name" value="IolE/XylAMocC-like"/>
</dbReference>
<dbReference type="InterPro" id="IPR013022">
    <property type="entry name" value="Xyl_isomerase-like_TIM-brl"/>
</dbReference>